<evidence type="ECO:0000256" key="1">
    <source>
        <dbReference type="SAM" id="SignalP"/>
    </source>
</evidence>
<reference evidence="2" key="1">
    <citation type="journal article" date="2016" name="Ticks Tick Borne Dis.">
        <title>De novo assembly and annotation of the salivary gland transcriptome of Rhipicephalus appendiculatus male and female ticks during blood feeding.</title>
        <authorList>
            <person name="de Castro M.H."/>
            <person name="de Klerk D."/>
            <person name="Pienaar R."/>
            <person name="Latif A.A."/>
            <person name="Rees D.J."/>
            <person name="Mans B.J."/>
        </authorList>
    </citation>
    <scope>NUCLEOTIDE SEQUENCE</scope>
    <source>
        <tissue evidence="2">Salivary glands</tissue>
    </source>
</reference>
<dbReference type="AlphaFoldDB" id="A0A131Y9E7"/>
<feature type="chain" id="PRO_5007284367" evidence="1">
    <location>
        <begin position="21"/>
        <end position="125"/>
    </location>
</feature>
<keyword evidence="1" id="KW-0732">Signal</keyword>
<name>A0A131Y9E7_RHIAP</name>
<organism evidence="2">
    <name type="scientific">Rhipicephalus appendiculatus</name>
    <name type="common">Brown ear tick</name>
    <dbReference type="NCBI Taxonomy" id="34631"/>
    <lineage>
        <taxon>Eukaryota</taxon>
        <taxon>Metazoa</taxon>
        <taxon>Ecdysozoa</taxon>
        <taxon>Arthropoda</taxon>
        <taxon>Chelicerata</taxon>
        <taxon>Arachnida</taxon>
        <taxon>Acari</taxon>
        <taxon>Parasitiformes</taxon>
        <taxon>Ixodida</taxon>
        <taxon>Ixodoidea</taxon>
        <taxon>Ixodidae</taxon>
        <taxon>Rhipicephalinae</taxon>
        <taxon>Rhipicephalus</taxon>
        <taxon>Rhipicephalus</taxon>
    </lineage>
</organism>
<sequence>MLLCCSCYFLGFKLCTGVESSRTTDVPGWDQFYDLPPLSENKTCCQNVGLNLNVGSSLLHVLFNCCRSTESFPENLCHVSILRLCELEQTEWSVLCTFGMGCDIIGSVGCDIEKMNILFFFFLPK</sequence>
<dbReference type="EMBL" id="GEDV01012613">
    <property type="protein sequence ID" value="JAP75944.1"/>
    <property type="molecule type" value="Transcribed_RNA"/>
</dbReference>
<feature type="signal peptide" evidence="1">
    <location>
        <begin position="1"/>
        <end position="20"/>
    </location>
</feature>
<evidence type="ECO:0000313" key="2">
    <source>
        <dbReference type="EMBL" id="JAP75944.1"/>
    </source>
</evidence>
<proteinExistence type="predicted"/>
<protein>
    <submittedName>
        <fullName evidence="2">Uncharacterized protein</fullName>
    </submittedName>
</protein>
<accession>A0A131Y9E7</accession>